<evidence type="ECO:0000313" key="2">
    <source>
        <dbReference type="Proteomes" id="UP000038010"/>
    </source>
</evidence>
<proteinExistence type="predicted"/>
<dbReference type="Proteomes" id="UP000038010">
    <property type="component" value="Unassembled WGS sequence"/>
</dbReference>
<comment type="caution">
    <text evidence="1">The sequence shown here is derived from an EMBL/GenBank/DDBJ whole genome shotgun (WGS) entry which is preliminary data.</text>
</comment>
<dbReference type="InterPro" id="IPR053157">
    <property type="entry name" value="Sterol_Uptake_Regulator"/>
</dbReference>
<name>A0A0N0NS51_9EURO</name>
<dbReference type="AlphaFoldDB" id="A0A0N0NS51"/>
<evidence type="ECO:0000313" key="1">
    <source>
        <dbReference type="EMBL" id="KPI45851.1"/>
    </source>
</evidence>
<dbReference type="PANTHER" id="PTHR47784">
    <property type="entry name" value="STEROL UPTAKE CONTROL PROTEIN 2"/>
    <property type="match status" value="1"/>
</dbReference>
<dbReference type="GeneID" id="28737649"/>
<dbReference type="EMBL" id="LFJN01000001">
    <property type="protein sequence ID" value="KPI45851.1"/>
    <property type="molecule type" value="Genomic_DNA"/>
</dbReference>
<organism evidence="1 2">
    <name type="scientific">Cyphellophora attinorum</name>
    <dbReference type="NCBI Taxonomy" id="1664694"/>
    <lineage>
        <taxon>Eukaryota</taxon>
        <taxon>Fungi</taxon>
        <taxon>Dikarya</taxon>
        <taxon>Ascomycota</taxon>
        <taxon>Pezizomycotina</taxon>
        <taxon>Eurotiomycetes</taxon>
        <taxon>Chaetothyriomycetidae</taxon>
        <taxon>Chaetothyriales</taxon>
        <taxon>Cyphellophoraceae</taxon>
        <taxon>Cyphellophora</taxon>
    </lineage>
</organism>
<protein>
    <submittedName>
        <fullName evidence="1">Uncharacterized protein</fullName>
    </submittedName>
</protein>
<keyword evidence="2" id="KW-1185">Reference proteome</keyword>
<dbReference type="PANTHER" id="PTHR47784:SF5">
    <property type="entry name" value="STEROL UPTAKE CONTROL PROTEIN 2"/>
    <property type="match status" value="1"/>
</dbReference>
<dbReference type="VEuPathDB" id="FungiDB:AB675_555"/>
<dbReference type="OrthoDB" id="5350673at2759"/>
<sequence length="317" mass="34476">MANTLITTTQESSTSPRFGIWSHTVVKMGLEYPFLLRAVLSVSALRLAQDESSHEWFLESAVHMEAGLTAFRQLIATGDPNSDEKLQSALFAFSSLLVVQNFGLAVVEQPKDSIEEFVKCIRLVRGVGAVLRNAWEVVQKAELAPIIFGATFVEKPEHGPENQFLASLKTMMSTSELPEEDATALIQALEHLQAIAAEHFLLRSGVGTSQATSVGVLLSWPGRVPERALELMDERNPCALCMIAYMASLLVSAGSHWWIEGWDKLLHDAVVPFLPSALAADLVHAMAQNRLDTANNDAVRMTTGVVVQPGADRSLGG</sequence>
<dbReference type="RefSeq" id="XP_018005814.1">
    <property type="nucleotide sequence ID" value="XM_018145780.1"/>
</dbReference>
<reference evidence="1 2" key="1">
    <citation type="submission" date="2015-06" db="EMBL/GenBank/DDBJ databases">
        <title>Draft genome of the ant-associated black yeast Phialophora attae CBS 131958.</title>
        <authorList>
            <person name="Moreno L.F."/>
            <person name="Stielow B.J."/>
            <person name="de Hoog S."/>
            <person name="Vicente V.A."/>
            <person name="Weiss V.A."/>
            <person name="de Vries M."/>
            <person name="Cruz L.M."/>
            <person name="Souza E.M."/>
        </authorList>
    </citation>
    <scope>NUCLEOTIDE SEQUENCE [LARGE SCALE GENOMIC DNA]</scope>
    <source>
        <strain evidence="1 2">CBS 131958</strain>
    </source>
</reference>
<dbReference type="STRING" id="1664694.A0A0N0NS51"/>
<accession>A0A0N0NS51</accession>
<dbReference type="GO" id="GO:0001228">
    <property type="term" value="F:DNA-binding transcription activator activity, RNA polymerase II-specific"/>
    <property type="evidence" value="ECO:0007669"/>
    <property type="project" value="TreeGrafter"/>
</dbReference>
<gene>
    <name evidence="1" type="ORF">AB675_555</name>
</gene>